<dbReference type="Gene3D" id="1.10.510.10">
    <property type="entry name" value="Transferase(Phosphotransferase) domain 1"/>
    <property type="match status" value="1"/>
</dbReference>
<protein>
    <recommendedName>
        <fullName evidence="2">cyclin-dependent kinase</fullName>
        <ecNumber evidence="2">2.7.11.22</ecNumber>
    </recommendedName>
</protein>
<dbReference type="InterPro" id="IPR050108">
    <property type="entry name" value="CDK"/>
</dbReference>
<dbReference type="InterPro" id="IPR000719">
    <property type="entry name" value="Prot_kinase_dom"/>
</dbReference>
<keyword evidence="5 10" id="KW-0547">Nucleotide-binding</keyword>
<dbReference type="SMART" id="SM00220">
    <property type="entry name" value="S_TKc"/>
    <property type="match status" value="1"/>
</dbReference>
<feature type="domain" description="Protein kinase" evidence="11">
    <location>
        <begin position="90"/>
        <end position="379"/>
    </location>
</feature>
<dbReference type="EC" id="2.7.11.22" evidence="2"/>
<dbReference type="PANTHER" id="PTHR24056">
    <property type="entry name" value="CELL DIVISION PROTEIN KINASE"/>
    <property type="match status" value="1"/>
</dbReference>
<comment type="catalytic activity">
    <reaction evidence="9">
        <text>L-seryl-[protein] + ATP = O-phospho-L-seryl-[protein] + ADP + H(+)</text>
        <dbReference type="Rhea" id="RHEA:17989"/>
        <dbReference type="Rhea" id="RHEA-COMP:9863"/>
        <dbReference type="Rhea" id="RHEA-COMP:11604"/>
        <dbReference type="ChEBI" id="CHEBI:15378"/>
        <dbReference type="ChEBI" id="CHEBI:29999"/>
        <dbReference type="ChEBI" id="CHEBI:30616"/>
        <dbReference type="ChEBI" id="CHEBI:83421"/>
        <dbReference type="ChEBI" id="CHEBI:456216"/>
        <dbReference type="EC" id="2.7.11.22"/>
    </reaction>
</comment>
<dbReference type="AlphaFoldDB" id="A0A182FDW0"/>
<keyword evidence="13" id="KW-1185">Reference proteome</keyword>
<keyword evidence="6" id="KW-0418">Kinase</keyword>
<evidence type="ECO:0000256" key="3">
    <source>
        <dbReference type="ARBA" id="ARBA00022527"/>
    </source>
</evidence>
<evidence type="ECO:0000256" key="2">
    <source>
        <dbReference type="ARBA" id="ARBA00012425"/>
    </source>
</evidence>
<evidence type="ECO:0000256" key="5">
    <source>
        <dbReference type="ARBA" id="ARBA00022741"/>
    </source>
</evidence>
<dbReference type="GO" id="GO:0000307">
    <property type="term" value="C:cyclin-dependent protein kinase holoenzyme complex"/>
    <property type="evidence" value="ECO:0007669"/>
    <property type="project" value="TreeGrafter"/>
</dbReference>
<comment type="similarity">
    <text evidence="1">Belongs to the protein kinase superfamily. CMGC Ser/Thr protein kinase family. CDC2/CDKX subfamily.</text>
</comment>
<evidence type="ECO:0000259" key="11">
    <source>
        <dbReference type="PROSITE" id="PS50011"/>
    </source>
</evidence>
<dbReference type="EnsemblMetazoa" id="AALB004701-RA">
    <property type="protein sequence ID" value="AALB004701-PA"/>
    <property type="gene ID" value="AALB004701"/>
</dbReference>
<dbReference type="PROSITE" id="PS00107">
    <property type="entry name" value="PROTEIN_KINASE_ATP"/>
    <property type="match status" value="1"/>
</dbReference>
<name>A0A182FDW0_ANOAL</name>
<evidence type="ECO:0000256" key="6">
    <source>
        <dbReference type="ARBA" id="ARBA00022777"/>
    </source>
</evidence>
<dbReference type="CDD" id="cd07838">
    <property type="entry name" value="STKc_CDK4_6_like"/>
    <property type="match status" value="1"/>
</dbReference>
<dbReference type="InterPro" id="IPR008271">
    <property type="entry name" value="Ser/Thr_kinase_AS"/>
</dbReference>
<dbReference type="Proteomes" id="UP000069272">
    <property type="component" value="Chromosome 3L"/>
</dbReference>
<dbReference type="VEuPathDB" id="VectorBase:AALB004701"/>
<dbReference type="STRING" id="7167.A0A182FDW0"/>
<dbReference type="GO" id="GO:0005634">
    <property type="term" value="C:nucleus"/>
    <property type="evidence" value="ECO:0007669"/>
    <property type="project" value="TreeGrafter"/>
</dbReference>
<evidence type="ECO:0000313" key="12">
    <source>
        <dbReference type="EnsemblMetazoa" id="AALB004701-PA"/>
    </source>
</evidence>
<dbReference type="SUPFAM" id="SSF56112">
    <property type="entry name" value="Protein kinase-like (PK-like)"/>
    <property type="match status" value="1"/>
</dbReference>
<dbReference type="GO" id="GO:0010389">
    <property type="term" value="P:regulation of G2/M transition of mitotic cell cycle"/>
    <property type="evidence" value="ECO:0007669"/>
    <property type="project" value="TreeGrafter"/>
</dbReference>
<reference evidence="12 13" key="1">
    <citation type="journal article" date="2017" name="G3 (Bethesda)">
        <title>The Physical Genome Mapping of Anopheles albimanus Corrected Scaffold Misassemblies and Identified Interarm Rearrangements in Genus Anopheles.</title>
        <authorList>
            <person name="Artemov G.N."/>
            <person name="Peery A.N."/>
            <person name="Jiang X."/>
            <person name="Tu Z."/>
            <person name="Stegniy V.N."/>
            <person name="Sharakhova M.V."/>
            <person name="Sharakhov I.V."/>
        </authorList>
    </citation>
    <scope>NUCLEOTIDE SEQUENCE [LARGE SCALE GENOMIC DNA]</scope>
    <source>
        <strain evidence="12 13">ALBI9_A</strain>
    </source>
</reference>
<dbReference type="GO" id="GO:0007165">
    <property type="term" value="P:signal transduction"/>
    <property type="evidence" value="ECO:0007669"/>
    <property type="project" value="TreeGrafter"/>
</dbReference>
<dbReference type="GO" id="GO:0030332">
    <property type="term" value="F:cyclin binding"/>
    <property type="evidence" value="ECO:0007669"/>
    <property type="project" value="TreeGrafter"/>
</dbReference>
<dbReference type="InterPro" id="IPR011009">
    <property type="entry name" value="Kinase-like_dom_sf"/>
</dbReference>
<keyword evidence="3 10" id="KW-0723">Serine/threonine-protein kinase</keyword>
<organism evidence="12 13">
    <name type="scientific">Anopheles albimanus</name>
    <name type="common">New world malaria mosquito</name>
    <dbReference type="NCBI Taxonomy" id="7167"/>
    <lineage>
        <taxon>Eukaryota</taxon>
        <taxon>Metazoa</taxon>
        <taxon>Ecdysozoa</taxon>
        <taxon>Arthropoda</taxon>
        <taxon>Hexapoda</taxon>
        <taxon>Insecta</taxon>
        <taxon>Pterygota</taxon>
        <taxon>Neoptera</taxon>
        <taxon>Endopterygota</taxon>
        <taxon>Diptera</taxon>
        <taxon>Nematocera</taxon>
        <taxon>Culicoidea</taxon>
        <taxon>Culicidae</taxon>
        <taxon>Anophelinae</taxon>
        <taxon>Anopheles</taxon>
    </lineage>
</organism>
<sequence>MIAFSVHLKLVTQNILSRITIIRRIGAPTTTKPFAQVAGSLLAAAAQVDGLQDTRILLKSGGGGTGAGSIRAVPGIVNDRPAMALSSGNYEELGVIGTGAYGTVYRARDLKNSGNIVALKKVRVALTEDGVPMSTLREIFMLKQLDTFGHPNVVKLLDVCQGQRLEREGQLVLFLVFEHLDQDLDEYIKHLPPKGMPPATIQRLAREMLTGIDFLHSHRIVHRDLKPQNLLISADGRLKLADFGLAKTYDFEMKLTTVVVTLWYRAPEVLLGEAYNSSVDIWSAGCIVAEMFQRKALFPGTAEGNQLEKIFELTGRPSETQWPRGISIVRENFRPTKPREPRDLCPLLCEHANDLLKLMLTFNRHDRPSARQCLNHIYFTQEPMPT</sequence>
<evidence type="ECO:0000256" key="10">
    <source>
        <dbReference type="RuleBase" id="RU000304"/>
    </source>
</evidence>
<evidence type="ECO:0000256" key="7">
    <source>
        <dbReference type="ARBA" id="ARBA00022840"/>
    </source>
</evidence>
<comment type="catalytic activity">
    <reaction evidence="8">
        <text>L-threonyl-[protein] + ATP = O-phospho-L-threonyl-[protein] + ADP + H(+)</text>
        <dbReference type="Rhea" id="RHEA:46608"/>
        <dbReference type="Rhea" id="RHEA-COMP:11060"/>
        <dbReference type="Rhea" id="RHEA-COMP:11605"/>
        <dbReference type="ChEBI" id="CHEBI:15378"/>
        <dbReference type="ChEBI" id="CHEBI:30013"/>
        <dbReference type="ChEBI" id="CHEBI:30616"/>
        <dbReference type="ChEBI" id="CHEBI:61977"/>
        <dbReference type="ChEBI" id="CHEBI:456216"/>
        <dbReference type="EC" id="2.7.11.22"/>
    </reaction>
</comment>
<dbReference type="FunFam" id="3.30.200.20:FF:000124">
    <property type="entry name" value="Cyclin-dependent kinase 4"/>
    <property type="match status" value="1"/>
</dbReference>
<dbReference type="GO" id="GO:0010468">
    <property type="term" value="P:regulation of gene expression"/>
    <property type="evidence" value="ECO:0007669"/>
    <property type="project" value="TreeGrafter"/>
</dbReference>
<dbReference type="GO" id="GO:0005524">
    <property type="term" value="F:ATP binding"/>
    <property type="evidence" value="ECO:0007669"/>
    <property type="project" value="UniProtKB-UniRule"/>
</dbReference>
<proteinExistence type="inferred from homology"/>
<dbReference type="PROSITE" id="PS50011">
    <property type="entry name" value="PROTEIN_KINASE_DOM"/>
    <property type="match status" value="1"/>
</dbReference>
<dbReference type="FunFam" id="1.10.510.10:FF:000831">
    <property type="entry name" value="cyclin-dependent kinase 4"/>
    <property type="match status" value="1"/>
</dbReference>
<keyword evidence="7 10" id="KW-0067">ATP-binding</keyword>
<dbReference type="GO" id="GO:0000082">
    <property type="term" value="P:G1/S transition of mitotic cell cycle"/>
    <property type="evidence" value="ECO:0007669"/>
    <property type="project" value="TreeGrafter"/>
</dbReference>
<evidence type="ECO:0000256" key="9">
    <source>
        <dbReference type="ARBA" id="ARBA00048367"/>
    </source>
</evidence>
<evidence type="ECO:0000256" key="4">
    <source>
        <dbReference type="ARBA" id="ARBA00022679"/>
    </source>
</evidence>
<dbReference type="PROSITE" id="PS00108">
    <property type="entry name" value="PROTEIN_KINASE_ST"/>
    <property type="match status" value="1"/>
</dbReference>
<dbReference type="Pfam" id="PF00069">
    <property type="entry name" value="Pkinase"/>
    <property type="match status" value="1"/>
</dbReference>
<dbReference type="Gene3D" id="3.30.200.20">
    <property type="entry name" value="Phosphorylase Kinase, domain 1"/>
    <property type="match status" value="1"/>
</dbReference>
<dbReference type="VEuPathDB" id="VectorBase:AALB20_036697"/>
<evidence type="ECO:0000256" key="1">
    <source>
        <dbReference type="ARBA" id="ARBA00006485"/>
    </source>
</evidence>
<dbReference type="InterPro" id="IPR017441">
    <property type="entry name" value="Protein_kinase_ATP_BS"/>
</dbReference>
<evidence type="ECO:0000256" key="8">
    <source>
        <dbReference type="ARBA" id="ARBA00047811"/>
    </source>
</evidence>
<dbReference type="GO" id="GO:0005737">
    <property type="term" value="C:cytoplasm"/>
    <property type="evidence" value="ECO:0007669"/>
    <property type="project" value="TreeGrafter"/>
</dbReference>
<dbReference type="GO" id="GO:0004693">
    <property type="term" value="F:cyclin-dependent protein serine/threonine kinase activity"/>
    <property type="evidence" value="ECO:0007669"/>
    <property type="project" value="UniProtKB-EC"/>
</dbReference>
<dbReference type="PANTHER" id="PTHR24056:SF472">
    <property type="entry name" value="CYCLIN-DEPENDENT KINASE 4, ISOFORM A"/>
    <property type="match status" value="1"/>
</dbReference>
<evidence type="ECO:0000313" key="13">
    <source>
        <dbReference type="Proteomes" id="UP000069272"/>
    </source>
</evidence>
<keyword evidence="4" id="KW-0808">Transferase</keyword>
<accession>A0A182FDW0</accession>
<reference evidence="12" key="2">
    <citation type="submission" date="2022-08" db="UniProtKB">
        <authorList>
            <consortium name="EnsemblMetazoa"/>
        </authorList>
    </citation>
    <scope>IDENTIFICATION</scope>
    <source>
        <strain evidence="12">STECLA/ALBI9_A</strain>
    </source>
</reference>